<organism evidence="1 2">
    <name type="scientific">Chungangia koreensis</name>
    <dbReference type="NCBI Taxonomy" id="752657"/>
    <lineage>
        <taxon>Bacteria</taxon>
        <taxon>Bacillati</taxon>
        <taxon>Bacillota</taxon>
        <taxon>Bacilli</taxon>
        <taxon>Lactobacillales</taxon>
        <taxon>Chungangia</taxon>
    </lineage>
</organism>
<protein>
    <recommendedName>
        <fullName evidence="3">Aminopeptidase</fullName>
    </recommendedName>
</protein>
<reference evidence="2" key="1">
    <citation type="journal article" date="2019" name="Int. J. Syst. Evol. Microbiol.">
        <title>The Global Catalogue of Microorganisms (GCM) 10K type strain sequencing project: providing services to taxonomists for standard genome sequencing and annotation.</title>
        <authorList>
            <consortium name="The Broad Institute Genomics Platform"/>
            <consortium name="The Broad Institute Genome Sequencing Center for Infectious Disease"/>
            <person name="Wu L."/>
            <person name="Ma J."/>
        </authorList>
    </citation>
    <scope>NUCLEOTIDE SEQUENCE [LARGE SCALE GENOMIC DNA]</scope>
    <source>
        <strain evidence="2">CCUG 59778</strain>
    </source>
</reference>
<proteinExistence type="predicted"/>
<accession>A0ABV8WYU9</accession>
<comment type="caution">
    <text evidence="1">The sequence shown here is derived from an EMBL/GenBank/DDBJ whole genome shotgun (WGS) entry which is preliminary data.</text>
</comment>
<evidence type="ECO:0008006" key="3">
    <source>
        <dbReference type="Google" id="ProtNLM"/>
    </source>
</evidence>
<keyword evidence="2" id="KW-1185">Reference proteome</keyword>
<evidence type="ECO:0000313" key="1">
    <source>
        <dbReference type="EMBL" id="MFC4408812.1"/>
    </source>
</evidence>
<evidence type="ECO:0000313" key="2">
    <source>
        <dbReference type="Proteomes" id="UP001595817"/>
    </source>
</evidence>
<gene>
    <name evidence="1" type="ORF">ACFOZY_00040</name>
</gene>
<dbReference type="EMBL" id="JBHSEC010000001">
    <property type="protein sequence ID" value="MFC4408812.1"/>
    <property type="molecule type" value="Genomic_DNA"/>
</dbReference>
<sequence>MIIHQTITYFIEKFKPTAEFVIQYQQEYAIHFEEYFRYHCRQPEEKLKVALTKYPEKLPDIVEINGKIVGLIEEVKAYYEMNYDITFEKDVHLIVGMYGSNAFTHRQINPEITFCLEKLSPKEEHLCVIISHEFGHALHNLLSDHVGMNWKELDWNHPYTWLLQEGSATYFSTKAVTTDDPSVYFTYDDDEEGWLRFAESNRDDILKAFQADLQVLSPTELFREWFSINGGTKFSKTRLAYYIGYHLLLFLIGKMGEQEAVTAWKRPDFHSIMSQTLEELDNQWSING</sequence>
<dbReference type="Proteomes" id="UP001595817">
    <property type="component" value="Unassembled WGS sequence"/>
</dbReference>
<dbReference type="RefSeq" id="WP_378150906.1">
    <property type="nucleotide sequence ID" value="NZ_JBHSEC010000001.1"/>
</dbReference>
<name>A0ABV8WYU9_9LACT</name>